<dbReference type="GO" id="GO:0004400">
    <property type="term" value="F:histidinol-phosphate transaminase activity"/>
    <property type="evidence" value="ECO:0007669"/>
    <property type="project" value="UniProtKB-UniRule"/>
</dbReference>
<dbReference type="InterPro" id="IPR015421">
    <property type="entry name" value="PyrdxlP-dep_Trfase_major"/>
</dbReference>
<dbReference type="GO" id="GO:0000105">
    <property type="term" value="P:L-histidine biosynthetic process"/>
    <property type="evidence" value="ECO:0007669"/>
    <property type="project" value="UniProtKB-UniRule"/>
</dbReference>
<comment type="subunit">
    <text evidence="2 7">Homodimer.</text>
</comment>
<dbReference type="UniPathway" id="UPA00031">
    <property type="reaction ID" value="UER00012"/>
</dbReference>
<dbReference type="EC" id="2.6.1.9" evidence="7"/>
<dbReference type="CDD" id="cd00609">
    <property type="entry name" value="AAT_like"/>
    <property type="match status" value="1"/>
</dbReference>
<dbReference type="InterPro" id="IPR004839">
    <property type="entry name" value="Aminotransferase_I/II_large"/>
</dbReference>
<dbReference type="InterPro" id="IPR015422">
    <property type="entry name" value="PyrdxlP-dep_Trfase_small"/>
</dbReference>
<keyword evidence="5 7" id="KW-0663">Pyridoxal phosphate</keyword>
<proteinExistence type="inferred from homology"/>
<accession>A0A5A5U0C6</accession>
<feature type="modified residue" description="N6-(pyridoxal phosphate)lysine" evidence="7">
    <location>
        <position position="222"/>
    </location>
</feature>
<keyword evidence="3 7" id="KW-0032">Aminotransferase</keyword>
<evidence type="ECO:0000313" key="9">
    <source>
        <dbReference type="EMBL" id="GDZ83365.1"/>
    </source>
</evidence>
<dbReference type="Proteomes" id="UP000323274">
    <property type="component" value="Unassembled WGS sequence"/>
</dbReference>
<keyword evidence="6 7" id="KW-0368">Histidine biosynthesis</keyword>
<comment type="pathway">
    <text evidence="7">Amino-acid biosynthesis; L-histidine biosynthesis; L-histidine from 5-phospho-alpha-D-ribose 1-diphosphate: step 7/9.</text>
</comment>
<dbReference type="InterPro" id="IPR015424">
    <property type="entry name" value="PyrdxlP-dep_Trfase"/>
</dbReference>
<evidence type="ECO:0000313" key="10">
    <source>
        <dbReference type="Proteomes" id="UP000323274"/>
    </source>
</evidence>
<dbReference type="PANTHER" id="PTHR43643:SF3">
    <property type="entry name" value="HISTIDINOL-PHOSPHATE AMINOTRANSFERASE"/>
    <property type="match status" value="1"/>
</dbReference>
<feature type="domain" description="Aminotransferase class I/classII large" evidence="8">
    <location>
        <begin position="29"/>
        <end position="344"/>
    </location>
</feature>
<comment type="cofactor">
    <cofactor evidence="1 7">
        <name>pyridoxal 5'-phosphate</name>
        <dbReference type="ChEBI" id="CHEBI:597326"/>
    </cofactor>
</comment>
<dbReference type="Gene3D" id="3.40.640.10">
    <property type="entry name" value="Type I PLP-dependent aspartate aminotransferase-like (Major domain)"/>
    <property type="match status" value="1"/>
</dbReference>
<dbReference type="RefSeq" id="WP_040190491.1">
    <property type="nucleotide sequence ID" value="NZ_BJJW01000002.1"/>
</dbReference>
<evidence type="ECO:0000256" key="6">
    <source>
        <dbReference type="ARBA" id="ARBA00023102"/>
    </source>
</evidence>
<evidence type="ECO:0000256" key="5">
    <source>
        <dbReference type="ARBA" id="ARBA00022898"/>
    </source>
</evidence>
<sequence length="354" mass="39499">MKETIKNMAAYEAELPVAEVKATYGVSHVARLSANESPYGPSPKVGPAIRDVSDDVLGFYPDGQATALRQAVAKLEQVNPDSLVFGAGADELIELLTRVILTPNDNVIVPNPTFGEYAMHAQIEQATTKSIPVNQDTGHVDFDAMFDAVDEHTTMVWLANPNNPTGVFETRSDILSFLQKLPQSVVLVVDEAYYDFVDQIDATVIRDVKDYPNLVVLRTLSKAYGLANLRIGYGVMQEPLYQVMQAVRLPYNLNTYQITGAVAALSDQLYLQSVVAKVKSEREKFEQFLTKHQFKYYQSQTNFLWIKVGDAKRVGEALLSEGYQINDRLNAEWIRIALGTVSDNEGMQRILLRK</sequence>
<keyword evidence="7" id="KW-0028">Amino-acid biosynthesis</keyword>
<dbReference type="AlphaFoldDB" id="A0A5A5U0C6"/>
<dbReference type="EMBL" id="BJJW01000002">
    <property type="protein sequence ID" value="GDZ83365.1"/>
    <property type="molecule type" value="Genomic_DNA"/>
</dbReference>
<evidence type="ECO:0000259" key="8">
    <source>
        <dbReference type="Pfam" id="PF00155"/>
    </source>
</evidence>
<evidence type="ECO:0000256" key="4">
    <source>
        <dbReference type="ARBA" id="ARBA00022679"/>
    </source>
</evidence>
<evidence type="ECO:0000256" key="1">
    <source>
        <dbReference type="ARBA" id="ARBA00001933"/>
    </source>
</evidence>
<dbReference type="InterPro" id="IPR050106">
    <property type="entry name" value="HistidinolP_aminotransfase"/>
</dbReference>
<name>A0A5A5U0C6_LEUCI</name>
<dbReference type="InterPro" id="IPR005861">
    <property type="entry name" value="HisP_aminotrans"/>
</dbReference>
<evidence type="ECO:0000256" key="7">
    <source>
        <dbReference type="HAMAP-Rule" id="MF_01023"/>
    </source>
</evidence>
<protein>
    <recommendedName>
        <fullName evidence="7">Histidinol-phosphate aminotransferase</fullName>
        <ecNumber evidence="7">2.6.1.9</ecNumber>
    </recommendedName>
    <alternativeName>
        <fullName evidence="7">Imidazole acetol-phosphate transaminase</fullName>
    </alternativeName>
</protein>
<dbReference type="Gene3D" id="3.90.1150.10">
    <property type="entry name" value="Aspartate Aminotransferase, domain 1"/>
    <property type="match status" value="1"/>
</dbReference>
<dbReference type="SUPFAM" id="SSF53383">
    <property type="entry name" value="PLP-dependent transferases"/>
    <property type="match status" value="1"/>
</dbReference>
<reference evidence="9 10" key="1">
    <citation type="submission" date="2019-04" db="EMBL/GenBank/DDBJ databases">
        <title>A pseudo-fructophilic Leuconostoc citreum strain F192-5 isolated from peel of satsuma mandarin: the first report for isolation and characterization of strain-dependent fructophilic-like characteristics.</title>
        <authorList>
            <person name="Maeno S."/>
            <person name="Tanizawa Y."/>
            <person name="Kajikawa A."/>
            <person name="Kanesaki Y."/>
            <person name="Kubota E."/>
            <person name="Arita M."/>
            <person name="Leon D."/>
            <person name="Endo A."/>
        </authorList>
    </citation>
    <scope>NUCLEOTIDE SEQUENCE [LARGE SCALE GENOMIC DNA]</scope>
    <source>
        <strain evidence="9 10">F192-5</strain>
    </source>
</reference>
<comment type="catalytic activity">
    <reaction evidence="7">
        <text>L-histidinol phosphate + 2-oxoglutarate = 3-(imidazol-4-yl)-2-oxopropyl phosphate + L-glutamate</text>
        <dbReference type="Rhea" id="RHEA:23744"/>
        <dbReference type="ChEBI" id="CHEBI:16810"/>
        <dbReference type="ChEBI" id="CHEBI:29985"/>
        <dbReference type="ChEBI" id="CHEBI:57766"/>
        <dbReference type="ChEBI" id="CHEBI:57980"/>
        <dbReference type="EC" id="2.6.1.9"/>
    </reaction>
</comment>
<organism evidence="9 10">
    <name type="scientific">Leuconostoc citreum</name>
    <dbReference type="NCBI Taxonomy" id="33964"/>
    <lineage>
        <taxon>Bacteria</taxon>
        <taxon>Bacillati</taxon>
        <taxon>Bacillota</taxon>
        <taxon>Bacilli</taxon>
        <taxon>Lactobacillales</taxon>
        <taxon>Lactobacillaceae</taxon>
        <taxon>Leuconostoc</taxon>
    </lineage>
</organism>
<gene>
    <name evidence="7 9" type="primary">hisC</name>
    <name evidence="9" type="ORF">LCIT_06070</name>
</gene>
<comment type="caution">
    <text evidence="9">The sequence shown here is derived from an EMBL/GenBank/DDBJ whole genome shotgun (WGS) entry which is preliminary data.</text>
</comment>
<dbReference type="HAMAP" id="MF_01023">
    <property type="entry name" value="HisC_aminotrans_2"/>
    <property type="match status" value="1"/>
</dbReference>
<comment type="similarity">
    <text evidence="7">Belongs to the class-II pyridoxal-phosphate-dependent aminotransferase family. Histidinol-phosphate aminotransferase subfamily.</text>
</comment>
<dbReference type="Pfam" id="PF00155">
    <property type="entry name" value="Aminotran_1_2"/>
    <property type="match status" value="1"/>
</dbReference>
<dbReference type="GO" id="GO:0030170">
    <property type="term" value="F:pyridoxal phosphate binding"/>
    <property type="evidence" value="ECO:0007669"/>
    <property type="project" value="InterPro"/>
</dbReference>
<dbReference type="NCBIfam" id="TIGR01141">
    <property type="entry name" value="hisC"/>
    <property type="match status" value="1"/>
</dbReference>
<keyword evidence="4 7" id="KW-0808">Transferase</keyword>
<evidence type="ECO:0000256" key="2">
    <source>
        <dbReference type="ARBA" id="ARBA00011738"/>
    </source>
</evidence>
<evidence type="ECO:0000256" key="3">
    <source>
        <dbReference type="ARBA" id="ARBA00022576"/>
    </source>
</evidence>
<dbReference type="PANTHER" id="PTHR43643">
    <property type="entry name" value="HISTIDINOL-PHOSPHATE AMINOTRANSFERASE 2"/>
    <property type="match status" value="1"/>
</dbReference>